<dbReference type="GO" id="GO:0006355">
    <property type="term" value="P:regulation of DNA-templated transcription"/>
    <property type="evidence" value="ECO:0007669"/>
    <property type="project" value="InterPro"/>
</dbReference>
<reference evidence="2" key="1">
    <citation type="journal article" date="2015" name="Nature">
        <title>Complex archaea that bridge the gap between prokaryotes and eukaryotes.</title>
        <authorList>
            <person name="Spang A."/>
            <person name="Saw J.H."/>
            <person name="Jorgensen S.L."/>
            <person name="Zaremba-Niedzwiedzka K."/>
            <person name="Martijn J."/>
            <person name="Lind A.E."/>
            <person name="van Eijk R."/>
            <person name="Schleper C."/>
            <person name="Guy L."/>
            <person name="Ettema T.J."/>
        </authorList>
    </citation>
    <scope>NUCLEOTIDE SEQUENCE</scope>
</reference>
<protein>
    <recommendedName>
        <fullName evidence="1">Transcriptional coactivator p15 (PC4) C-terminal domain-containing protein</fullName>
    </recommendedName>
</protein>
<dbReference type="AlphaFoldDB" id="A0A0F9BI74"/>
<proteinExistence type="predicted"/>
<dbReference type="Pfam" id="PF02229">
    <property type="entry name" value="PC4"/>
    <property type="match status" value="1"/>
</dbReference>
<feature type="domain" description="Transcriptional coactivator p15 (PC4) C-terminal" evidence="1">
    <location>
        <begin position="18"/>
        <end position="61"/>
    </location>
</feature>
<evidence type="ECO:0000313" key="2">
    <source>
        <dbReference type="EMBL" id="KKL21540.1"/>
    </source>
</evidence>
<comment type="caution">
    <text evidence="2">The sequence shown here is derived from an EMBL/GenBank/DDBJ whole genome shotgun (WGS) entry which is preliminary data.</text>
</comment>
<dbReference type="InterPro" id="IPR009044">
    <property type="entry name" value="ssDNA-bd_transcriptional_reg"/>
</dbReference>
<dbReference type="GO" id="GO:0003677">
    <property type="term" value="F:DNA binding"/>
    <property type="evidence" value="ECO:0007669"/>
    <property type="project" value="InterPro"/>
</dbReference>
<dbReference type="InterPro" id="IPR003173">
    <property type="entry name" value="PC4_C"/>
</dbReference>
<sequence>MVLKEIGRFEKSEAVSVVISIDEFRGEKGVDIREYVKTSKYNGPTKKGTRIPISKWEEFKKKYGIKLLKKATPPARNKTHVFMSKDCVTIVTGSHSNENGNKYLGYMRFEAPLSHEEDLHKMLEDFSHITTFVKEEGSYAYPPKSYAGFI</sequence>
<name>A0A0F9BI74_9ZZZZ</name>
<gene>
    <name evidence="2" type="ORF">LCGC14_2444410</name>
</gene>
<evidence type="ECO:0000259" key="1">
    <source>
        <dbReference type="Pfam" id="PF02229"/>
    </source>
</evidence>
<organism evidence="2">
    <name type="scientific">marine sediment metagenome</name>
    <dbReference type="NCBI Taxonomy" id="412755"/>
    <lineage>
        <taxon>unclassified sequences</taxon>
        <taxon>metagenomes</taxon>
        <taxon>ecological metagenomes</taxon>
    </lineage>
</organism>
<dbReference type="SUPFAM" id="SSF54447">
    <property type="entry name" value="ssDNA-binding transcriptional regulator domain"/>
    <property type="match status" value="1"/>
</dbReference>
<accession>A0A0F9BI74</accession>
<dbReference type="Gene3D" id="2.30.31.10">
    <property type="entry name" value="Transcriptional Coactivator Pc4, Chain A"/>
    <property type="match status" value="1"/>
</dbReference>
<dbReference type="EMBL" id="LAZR01037693">
    <property type="protein sequence ID" value="KKL21540.1"/>
    <property type="molecule type" value="Genomic_DNA"/>
</dbReference>